<proteinExistence type="predicted"/>
<evidence type="ECO:0000259" key="1">
    <source>
        <dbReference type="Pfam" id="PF08818"/>
    </source>
</evidence>
<dbReference type="STRING" id="1123272.SAMN02745824_2065"/>
<protein>
    <recommendedName>
        <fullName evidence="1">YdhG-like domain-containing protein</fullName>
    </recommendedName>
</protein>
<dbReference type="InterPro" id="IPR014922">
    <property type="entry name" value="YdhG-like"/>
</dbReference>
<dbReference type="Pfam" id="PF08818">
    <property type="entry name" value="DUF1801"/>
    <property type="match status" value="1"/>
</dbReference>
<reference evidence="3" key="1">
    <citation type="submission" date="2016-11" db="EMBL/GenBank/DDBJ databases">
        <authorList>
            <person name="Varghese N."/>
            <person name="Submissions S."/>
        </authorList>
    </citation>
    <scope>NUCLEOTIDE SEQUENCE [LARGE SCALE GENOMIC DNA]</scope>
    <source>
        <strain evidence="3">DSM 22363</strain>
    </source>
</reference>
<dbReference type="EMBL" id="FSQW01000002">
    <property type="protein sequence ID" value="SIN85942.1"/>
    <property type="molecule type" value="Genomic_DNA"/>
</dbReference>
<sequence>MAQAQNKTVENDGDVGAFIDSVEHDGRREDAKTLLEMFTRITGYEPKMWGGSIIGFGSYHYKYETGREGDMCRSGFSPRKQNMSLYVLSCTSEAKNKAKQTELLDKLGPHKRGKSCLYVTQLKKVDLDVLEELIAFDKAAMDEKYPV</sequence>
<evidence type="ECO:0000313" key="3">
    <source>
        <dbReference type="Proteomes" id="UP000185192"/>
    </source>
</evidence>
<dbReference type="RefSeq" id="WP_074205160.1">
    <property type="nucleotide sequence ID" value="NZ_FSQW01000002.1"/>
</dbReference>
<accession>A0A1N6ES48</accession>
<organism evidence="2 3">
    <name type="scientific">Parasphingorhabdus marina DSM 22363</name>
    <dbReference type="NCBI Taxonomy" id="1123272"/>
    <lineage>
        <taxon>Bacteria</taxon>
        <taxon>Pseudomonadati</taxon>
        <taxon>Pseudomonadota</taxon>
        <taxon>Alphaproteobacteria</taxon>
        <taxon>Sphingomonadales</taxon>
        <taxon>Sphingomonadaceae</taxon>
        <taxon>Parasphingorhabdus</taxon>
    </lineage>
</organism>
<gene>
    <name evidence="2" type="ORF">SAMN02745824_2065</name>
</gene>
<dbReference type="Proteomes" id="UP000185192">
    <property type="component" value="Unassembled WGS sequence"/>
</dbReference>
<feature type="domain" description="YdhG-like" evidence="1">
    <location>
        <begin position="27"/>
        <end position="135"/>
    </location>
</feature>
<name>A0A1N6ES48_9SPHN</name>
<dbReference type="AlphaFoldDB" id="A0A1N6ES48"/>
<keyword evidence="3" id="KW-1185">Reference proteome</keyword>
<evidence type="ECO:0000313" key="2">
    <source>
        <dbReference type="EMBL" id="SIN85942.1"/>
    </source>
</evidence>
<dbReference type="OrthoDB" id="5951444at2"/>